<evidence type="ECO:0000313" key="3">
    <source>
        <dbReference type="EMBL" id="AQU68175.1"/>
    </source>
</evidence>
<accession>A0A1U9QWZ0</accession>
<feature type="compositionally biased region" description="Gly residues" evidence="1">
    <location>
        <begin position="308"/>
        <end position="326"/>
    </location>
</feature>
<dbReference type="InterPro" id="IPR036291">
    <property type="entry name" value="NAD(P)-bd_dom_sf"/>
</dbReference>
<dbReference type="AlphaFoldDB" id="A0A1U9QWZ0"/>
<feature type="region of interest" description="Disordered" evidence="1">
    <location>
        <begin position="307"/>
        <end position="329"/>
    </location>
</feature>
<evidence type="ECO:0000259" key="2">
    <source>
        <dbReference type="Pfam" id="PF01408"/>
    </source>
</evidence>
<dbReference type="SUPFAM" id="SSF51735">
    <property type="entry name" value="NAD(P)-binding Rossmann-fold domains"/>
    <property type="match status" value="1"/>
</dbReference>
<gene>
    <name evidence="3" type="ORF">BBN63_20110</name>
</gene>
<sequence length="382" mass="40666">MLNTFIVGGGRAGLGLHWPVLRKLRALPDGSGPWSPDPPVVWDVQDIREQALTEGLVPADSLAHAAELADPATTVVHLCTPPADRFATLQQLADLGYTRIVVEKPMADDIAGLEAIDMLARVRGLRLRVVSPWLASSLTRELAELTRYGGLGELRSMSFTQFKPRWTRTLRSNNHTTAFDVELPHSLGVALRLAGDARITDAALTDMRIGDRVIPGMGGARLTLQHDNGATTEIASDLTSPIRERRVGLRFDTGHVVGHYPISDVDHHASLTVHDDAGGGAATPRILFDDALTSYIDHAYREYQAVDAGGGSGSGRSASDGGGPGGVEDMDDYAIARRVVQLLQEARLLAAAQSAREDSSAPARPPLTGVSPALQGGADHEG</sequence>
<reference evidence="3 4" key="1">
    <citation type="submission" date="2016-11" db="EMBL/GenBank/DDBJ databases">
        <title>Complete genome sequence of Streptomyces niveus SCSIO 3406.</title>
        <authorList>
            <person name="Zhu Q."/>
            <person name="Cheng W."/>
            <person name="Song Y."/>
            <person name="Li Q."/>
            <person name="Ju J."/>
        </authorList>
    </citation>
    <scope>NUCLEOTIDE SEQUENCE [LARGE SCALE GENOMIC DNA]</scope>
    <source>
        <strain evidence="3 4">SCSIO 3406</strain>
    </source>
</reference>
<dbReference type="KEGG" id="snw:BBN63_20110"/>
<evidence type="ECO:0000256" key="1">
    <source>
        <dbReference type="SAM" id="MobiDB-lite"/>
    </source>
</evidence>
<dbReference type="InterPro" id="IPR000683">
    <property type="entry name" value="Gfo/Idh/MocA-like_OxRdtase_N"/>
</dbReference>
<proteinExistence type="predicted"/>
<dbReference type="Pfam" id="PF01408">
    <property type="entry name" value="GFO_IDH_MocA"/>
    <property type="match status" value="1"/>
</dbReference>
<protein>
    <recommendedName>
        <fullName evidence="2">Gfo/Idh/MocA-like oxidoreductase N-terminal domain-containing protein</fullName>
    </recommendedName>
</protein>
<name>A0A1U9QWZ0_STRNV</name>
<dbReference type="Proteomes" id="UP000189677">
    <property type="component" value="Chromosome"/>
</dbReference>
<keyword evidence="4" id="KW-1185">Reference proteome</keyword>
<evidence type="ECO:0000313" key="4">
    <source>
        <dbReference type="Proteomes" id="UP000189677"/>
    </source>
</evidence>
<dbReference type="Gene3D" id="3.30.360.10">
    <property type="entry name" value="Dihydrodipicolinate Reductase, domain 2"/>
    <property type="match status" value="1"/>
</dbReference>
<feature type="domain" description="Gfo/Idh/MocA-like oxidoreductase N-terminal" evidence="2">
    <location>
        <begin position="4"/>
        <end position="129"/>
    </location>
</feature>
<dbReference type="EMBL" id="CP018047">
    <property type="protein sequence ID" value="AQU68175.1"/>
    <property type="molecule type" value="Genomic_DNA"/>
</dbReference>
<dbReference type="GO" id="GO:0000166">
    <property type="term" value="F:nucleotide binding"/>
    <property type="evidence" value="ECO:0007669"/>
    <property type="project" value="InterPro"/>
</dbReference>
<organism evidence="3 4">
    <name type="scientific">Streptomyces niveus</name>
    <name type="common">Streptomyces spheroides</name>
    <dbReference type="NCBI Taxonomy" id="193462"/>
    <lineage>
        <taxon>Bacteria</taxon>
        <taxon>Bacillati</taxon>
        <taxon>Actinomycetota</taxon>
        <taxon>Actinomycetes</taxon>
        <taxon>Kitasatosporales</taxon>
        <taxon>Streptomycetaceae</taxon>
        <taxon>Streptomyces</taxon>
    </lineage>
</organism>
<feature type="region of interest" description="Disordered" evidence="1">
    <location>
        <begin position="351"/>
        <end position="382"/>
    </location>
</feature>
<dbReference type="Gene3D" id="3.40.50.720">
    <property type="entry name" value="NAD(P)-binding Rossmann-like Domain"/>
    <property type="match status" value="1"/>
</dbReference>
<dbReference type="RefSeq" id="WP_203233589.1">
    <property type="nucleotide sequence ID" value="NZ_CP018047.1"/>
</dbReference>